<evidence type="ECO:0000256" key="2">
    <source>
        <dbReference type="ARBA" id="ARBA00022525"/>
    </source>
</evidence>
<dbReference type="PANTHER" id="PTHR38340:SF1">
    <property type="entry name" value="S-LAYER PROTEIN"/>
    <property type="match status" value="1"/>
</dbReference>
<dbReference type="InterPro" id="IPR001343">
    <property type="entry name" value="Hemolysn_Ca-bd"/>
</dbReference>
<evidence type="ECO:0000256" key="1">
    <source>
        <dbReference type="ARBA" id="ARBA00004613"/>
    </source>
</evidence>
<dbReference type="Proteomes" id="UP000226442">
    <property type="component" value="Unassembled WGS sequence"/>
</dbReference>
<protein>
    <recommendedName>
        <fullName evidence="5">Calcium-binding protein</fullName>
    </recommendedName>
</protein>
<dbReference type="Pfam" id="PF00353">
    <property type="entry name" value="HemolysinCabind"/>
    <property type="match status" value="2"/>
</dbReference>
<dbReference type="InterPro" id="IPR011049">
    <property type="entry name" value="Serralysin-like_metalloprot_C"/>
</dbReference>
<comment type="caution">
    <text evidence="3">The sequence shown here is derived from an EMBL/GenBank/DDBJ whole genome shotgun (WGS) entry which is preliminary data.</text>
</comment>
<proteinExistence type="predicted"/>
<dbReference type="RefSeq" id="WP_099426032.1">
    <property type="nucleotide sequence ID" value="NZ_NXIB02000050.1"/>
</dbReference>
<accession>A0A2G4F198</accession>
<name>A0A2G4F198_9CYAN</name>
<evidence type="ECO:0000313" key="3">
    <source>
        <dbReference type="EMBL" id="PHX55525.1"/>
    </source>
</evidence>
<gene>
    <name evidence="3" type="ORF">CP500_010495</name>
</gene>
<keyword evidence="2" id="KW-0964">Secreted</keyword>
<dbReference type="EMBL" id="NXIB02000050">
    <property type="protein sequence ID" value="PHX55525.1"/>
    <property type="molecule type" value="Genomic_DNA"/>
</dbReference>
<dbReference type="AlphaFoldDB" id="A0A2G4F198"/>
<dbReference type="GO" id="GO:0005509">
    <property type="term" value="F:calcium ion binding"/>
    <property type="evidence" value="ECO:0007669"/>
    <property type="project" value="InterPro"/>
</dbReference>
<dbReference type="SUPFAM" id="SSF51120">
    <property type="entry name" value="beta-Roll"/>
    <property type="match status" value="1"/>
</dbReference>
<evidence type="ECO:0008006" key="5">
    <source>
        <dbReference type="Google" id="ProtNLM"/>
    </source>
</evidence>
<comment type="subcellular location">
    <subcellularLocation>
        <location evidence="1">Secreted</location>
    </subcellularLocation>
</comment>
<dbReference type="InterPro" id="IPR018511">
    <property type="entry name" value="Hemolysin-typ_Ca-bd_CS"/>
</dbReference>
<organism evidence="3 4">
    <name type="scientific">Tychonema bourrellyi FEM_GT703</name>
    <dbReference type="NCBI Taxonomy" id="2040638"/>
    <lineage>
        <taxon>Bacteria</taxon>
        <taxon>Bacillati</taxon>
        <taxon>Cyanobacteriota</taxon>
        <taxon>Cyanophyceae</taxon>
        <taxon>Oscillatoriophycideae</taxon>
        <taxon>Oscillatoriales</taxon>
        <taxon>Microcoleaceae</taxon>
        <taxon>Tychonema</taxon>
    </lineage>
</organism>
<dbReference type="PRINTS" id="PR00313">
    <property type="entry name" value="CABNDNGRPT"/>
</dbReference>
<dbReference type="GO" id="GO:0005576">
    <property type="term" value="C:extracellular region"/>
    <property type="evidence" value="ECO:0007669"/>
    <property type="project" value="UniProtKB-SubCell"/>
</dbReference>
<dbReference type="PROSITE" id="PS00330">
    <property type="entry name" value="HEMOLYSIN_CALCIUM"/>
    <property type="match status" value="2"/>
</dbReference>
<keyword evidence="4" id="KW-1185">Reference proteome</keyword>
<sequence length="194" mass="19881">MTLTVTYDSNGGQNWRGTDDIDVIDCGSGFDLVFAGGGDDIVTANRGSDVIDGGDGSDTLRGGRGQDFLIGGNGDDFLCGDFGTDTLMGGNGADMFVFRPETATPLANLAYADIVLDFNAAQGDKIGLTAGIAIAEIALQVIDTDANGQADATLVKFSANNGDRILAVVLGTVNAAGQTTLSNADFITLPNNIF</sequence>
<evidence type="ECO:0000313" key="4">
    <source>
        <dbReference type="Proteomes" id="UP000226442"/>
    </source>
</evidence>
<dbReference type="PANTHER" id="PTHR38340">
    <property type="entry name" value="S-LAYER PROTEIN"/>
    <property type="match status" value="1"/>
</dbReference>
<dbReference type="Gene3D" id="2.150.10.10">
    <property type="entry name" value="Serralysin-like metalloprotease, C-terminal"/>
    <property type="match status" value="2"/>
</dbReference>
<reference evidence="3" key="1">
    <citation type="submission" date="2017-10" db="EMBL/GenBank/DDBJ databases">
        <title>Draft genome sequence of the planktic cyanobacteria Tychonema bourrellyi isolated from alpine lentic freshwater.</title>
        <authorList>
            <person name="Tett A."/>
            <person name="Armanini F."/>
            <person name="Asnicar F."/>
            <person name="Boscaini A."/>
            <person name="Pasolli E."/>
            <person name="Zolfo M."/>
            <person name="Donati C."/>
            <person name="Salmaso N."/>
            <person name="Segata N."/>
        </authorList>
    </citation>
    <scope>NUCLEOTIDE SEQUENCE</scope>
    <source>
        <strain evidence="3">FEM_GT703</strain>
    </source>
</reference>
<dbReference type="InterPro" id="IPR050557">
    <property type="entry name" value="RTX_toxin/Mannuronan_C5-epim"/>
</dbReference>